<organism evidence="1 2">
    <name type="scientific">Daphnia magna</name>
    <dbReference type="NCBI Taxonomy" id="35525"/>
    <lineage>
        <taxon>Eukaryota</taxon>
        <taxon>Metazoa</taxon>
        <taxon>Ecdysozoa</taxon>
        <taxon>Arthropoda</taxon>
        <taxon>Crustacea</taxon>
        <taxon>Branchiopoda</taxon>
        <taxon>Diplostraca</taxon>
        <taxon>Cladocera</taxon>
        <taxon>Anomopoda</taxon>
        <taxon>Daphniidae</taxon>
        <taxon>Daphnia</taxon>
    </lineage>
</organism>
<evidence type="ECO:0000313" key="2">
    <source>
        <dbReference type="Proteomes" id="UP001234178"/>
    </source>
</evidence>
<reference evidence="1 2" key="1">
    <citation type="journal article" date="2023" name="Nucleic Acids Res.">
        <title>The hologenome of Daphnia magna reveals possible DNA methylation and microbiome-mediated evolution of the host genome.</title>
        <authorList>
            <person name="Chaturvedi A."/>
            <person name="Li X."/>
            <person name="Dhandapani V."/>
            <person name="Marshall H."/>
            <person name="Kissane S."/>
            <person name="Cuenca-Cambronero M."/>
            <person name="Asole G."/>
            <person name="Calvet F."/>
            <person name="Ruiz-Romero M."/>
            <person name="Marangio P."/>
            <person name="Guigo R."/>
            <person name="Rago D."/>
            <person name="Mirbahai L."/>
            <person name="Eastwood N."/>
            <person name="Colbourne J.K."/>
            <person name="Zhou J."/>
            <person name="Mallon E."/>
            <person name="Orsini L."/>
        </authorList>
    </citation>
    <scope>NUCLEOTIDE SEQUENCE [LARGE SCALE GENOMIC DNA]</scope>
    <source>
        <strain evidence="1">LRV0_1</strain>
    </source>
</reference>
<proteinExistence type="predicted"/>
<comment type="caution">
    <text evidence="1">The sequence shown here is derived from an EMBL/GenBank/DDBJ whole genome shotgun (WGS) entry which is preliminary data.</text>
</comment>
<dbReference type="EMBL" id="JAOYFB010000037">
    <property type="protein sequence ID" value="KAK4024367.1"/>
    <property type="molecule type" value="Genomic_DNA"/>
</dbReference>
<sequence>MVGVLLFVGNRPIQPIALPTTDEIDLNKLTPEEDSLAIEGAHRNSYRGSIPVIVEEVNLLSTPDDDDKEQGIGLDELVFADREVRDGGSLTRAYRNRTDTLMRVQTTNYVDGWHTHLAFYAGLRISSRGFNLYILLDVFYEEAIQCTQNGCTFKAVNRRAAGTVSTKMESGGCKNLGLAEE</sequence>
<protein>
    <submittedName>
        <fullName evidence="1">Uncharacterized protein</fullName>
    </submittedName>
</protein>
<dbReference type="Proteomes" id="UP001234178">
    <property type="component" value="Unassembled WGS sequence"/>
</dbReference>
<gene>
    <name evidence="1" type="ORF">OUZ56_009789</name>
</gene>
<name>A0ABR0AGW7_9CRUS</name>
<keyword evidence="2" id="KW-1185">Reference proteome</keyword>
<accession>A0ABR0AGW7</accession>
<evidence type="ECO:0000313" key="1">
    <source>
        <dbReference type="EMBL" id="KAK4024367.1"/>
    </source>
</evidence>